<evidence type="ECO:0000256" key="6">
    <source>
        <dbReference type="PROSITE-ProRule" id="PRU00169"/>
    </source>
</evidence>
<dbReference type="PROSITE" id="PS50110">
    <property type="entry name" value="RESPONSE_REGULATORY"/>
    <property type="match status" value="1"/>
</dbReference>
<evidence type="ECO:0000256" key="5">
    <source>
        <dbReference type="ARBA" id="ARBA00023163"/>
    </source>
</evidence>
<keyword evidence="1 6" id="KW-0597">Phosphoprotein</keyword>
<dbReference type="EMBL" id="CP036273">
    <property type="protein sequence ID" value="QDU21321.1"/>
    <property type="molecule type" value="Genomic_DNA"/>
</dbReference>
<gene>
    <name evidence="8" type="ORF">ETAA1_32870</name>
</gene>
<evidence type="ECO:0000259" key="7">
    <source>
        <dbReference type="PROSITE" id="PS50110"/>
    </source>
</evidence>
<dbReference type="GO" id="GO:0032993">
    <property type="term" value="C:protein-DNA complex"/>
    <property type="evidence" value="ECO:0007669"/>
    <property type="project" value="TreeGrafter"/>
</dbReference>
<accession>A0A517XUY6</accession>
<dbReference type="PANTHER" id="PTHR48111">
    <property type="entry name" value="REGULATOR OF RPOS"/>
    <property type="match status" value="1"/>
</dbReference>
<feature type="domain" description="Response regulatory" evidence="7">
    <location>
        <begin position="2"/>
        <end position="118"/>
    </location>
</feature>
<reference evidence="8 9" key="1">
    <citation type="submission" date="2019-02" db="EMBL/GenBank/DDBJ databases">
        <title>Deep-cultivation of Planctomycetes and their phenomic and genomic characterization uncovers novel biology.</title>
        <authorList>
            <person name="Wiegand S."/>
            <person name="Jogler M."/>
            <person name="Boedeker C."/>
            <person name="Pinto D."/>
            <person name="Vollmers J."/>
            <person name="Rivas-Marin E."/>
            <person name="Kohn T."/>
            <person name="Peeters S.H."/>
            <person name="Heuer A."/>
            <person name="Rast P."/>
            <person name="Oberbeckmann S."/>
            <person name="Bunk B."/>
            <person name="Jeske O."/>
            <person name="Meyerdierks A."/>
            <person name="Storesund J.E."/>
            <person name="Kallscheuer N."/>
            <person name="Luecker S."/>
            <person name="Lage O.M."/>
            <person name="Pohl T."/>
            <person name="Merkel B.J."/>
            <person name="Hornburger P."/>
            <person name="Mueller R.-W."/>
            <person name="Bruemmer F."/>
            <person name="Labrenz M."/>
            <person name="Spormann A.M."/>
            <person name="Op den Camp H."/>
            <person name="Overmann J."/>
            <person name="Amann R."/>
            <person name="Jetten M.S.M."/>
            <person name="Mascher T."/>
            <person name="Medema M.H."/>
            <person name="Devos D.P."/>
            <person name="Kaster A.-K."/>
            <person name="Ovreas L."/>
            <person name="Rohde M."/>
            <person name="Galperin M.Y."/>
            <person name="Jogler C."/>
        </authorList>
    </citation>
    <scope>NUCLEOTIDE SEQUENCE [LARGE SCALE GENOMIC DNA]</scope>
    <source>
        <strain evidence="8 9">ETA_A1</strain>
    </source>
</reference>
<evidence type="ECO:0000256" key="1">
    <source>
        <dbReference type="ARBA" id="ARBA00022553"/>
    </source>
</evidence>
<evidence type="ECO:0000256" key="4">
    <source>
        <dbReference type="ARBA" id="ARBA00023125"/>
    </source>
</evidence>
<dbReference type="SUPFAM" id="SSF52172">
    <property type="entry name" value="CheY-like"/>
    <property type="match status" value="1"/>
</dbReference>
<dbReference type="KEGG" id="uli:ETAA1_32870"/>
<feature type="modified residue" description="4-aspartylphosphate" evidence="6">
    <location>
        <position position="51"/>
    </location>
</feature>
<name>A0A517XUY6_9BACT</name>
<evidence type="ECO:0000256" key="2">
    <source>
        <dbReference type="ARBA" id="ARBA00023012"/>
    </source>
</evidence>
<dbReference type="AlphaFoldDB" id="A0A517XUY6"/>
<keyword evidence="4" id="KW-0238">DNA-binding</keyword>
<keyword evidence="9" id="KW-1185">Reference proteome</keyword>
<dbReference type="CDD" id="cd17574">
    <property type="entry name" value="REC_OmpR"/>
    <property type="match status" value="1"/>
</dbReference>
<keyword evidence="2" id="KW-0902">Two-component regulatory system</keyword>
<dbReference type="GO" id="GO:0000976">
    <property type="term" value="F:transcription cis-regulatory region binding"/>
    <property type="evidence" value="ECO:0007669"/>
    <property type="project" value="TreeGrafter"/>
</dbReference>
<evidence type="ECO:0000313" key="9">
    <source>
        <dbReference type="Proteomes" id="UP000319576"/>
    </source>
</evidence>
<dbReference type="OrthoDB" id="260274at2"/>
<organism evidence="8 9">
    <name type="scientific">Urbifossiella limnaea</name>
    <dbReference type="NCBI Taxonomy" id="2528023"/>
    <lineage>
        <taxon>Bacteria</taxon>
        <taxon>Pseudomonadati</taxon>
        <taxon>Planctomycetota</taxon>
        <taxon>Planctomycetia</taxon>
        <taxon>Gemmatales</taxon>
        <taxon>Gemmataceae</taxon>
        <taxon>Urbifossiella</taxon>
    </lineage>
</organism>
<dbReference type="InterPro" id="IPR039420">
    <property type="entry name" value="WalR-like"/>
</dbReference>
<dbReference type="GO" id="GO:0006355">
    <property type="term" value="P:regulation of DNA-templated transcription"/>
    <property type="evidence" value="ECO:0007669"/>
    <property type="project" value="TreeGrafter"/>
</dbReference>
<dbReference type="PANTHER" id="PTHR48111:SF1">
    <property type="entry name" value="TWO-COMPONENT RESPONSE REGULATOR ORR33"/>
    <property type="match status" value="1"/>
</dbReference>
<proteinExistence type="predicted"/>
<evidence type="ECO:0000256" key="3">
    <source>
        <dbReference type="ARBA" id="ARBA00023015"/>
    </source>
</evidence>
<dbReference type="GO" id="GO:0000156">
    <property type="term" value="F:phosphorelay response regulator activity"/>
    <property type="evidence" value="ECO:0007669"/>
    <property type="project" value="TreeGrafter"/>
</dbReference>
<dbReference type="Gene3D" id="3.40.50.2300">
    <property type="match status" value="1"/>
</dbReference>
<sequence>MKVLIADDDPVSRRLLQSYLQKWGYDVATAVNGADAWRLFEQEEYPIVITDWVMPELNGTELIRRVRASQRPHYVYAILLTSRSQKEDLVEGMEAGADDFVNKPFLAEELRVRLRAGERIVNLERALADQNQALREARAAREGTVDRPDA</sequence>
<dbReference type="GO" id="GO:0005829">
    <property type="term" value="C:cytosol"/>
    <property type="evidence" value="ECO:0007669"/>
    <property type="project" value="TreeGrafter"/>
</dbReference>
<keyword evidence="5" id="KW-0804">Transcription</keyword>
<dbReference type="InterPro" id="IPR011006">
    <property type="entry name" value="CheY-like_superfamily"/>
</dbReference>
<keyword evidence="3" id="KW-0805">Transcription regulation</keyword>
<evidence type="ECO:0000313" key="8">
    <source>
        <dbReference type="EMBL" id="QDU21321.1"/>
    </source>
</evidence>
<dbReference type="SMART" id="SM00448">
    <property type="entry name" value="REC"/>
    <property type="match status" value="1"/>
</dbReference>
<dbReference type="Proteomes" id="UP000319576">
    <property type="component" value="Chromosome"/>
</dbReference>
<dbReference type="InterPro" id="IPR001789">
    <property type="entry name" value="Sig_transdc_resp-reg_receiver"/>
</dbReference>
<protein>
    <recommendedName>
        <fullName evidence="7">Response regulatory domain-containing protein</fullName>
    </recommendedName>
</protein>
<dbReference type="Pfam" id="PF00072">
    <property type="entry name" value="Response_reg"/>
    <property type="match status" value="1"/>
</dbReference>
<dbReference type="RefSeq" id="WP_145240179.1">
    <property type="nucleotide sequence ID" value="NZ_CP036273.1"/>
</dbReference>